<gene>
    <name evidence="2" type="ORF">PIB30_080227</name>
</gene>
<evidence type="ECO:0000313" key="2">
    <source>
        <dbReference type="EMBL" id="MED6151206.1"/>
    </source>
</evidence>
<comment type="caution">
    <text evidence="2">The sequence shown here is derived from an EMBL/GenBank/DDBJ whole genome shotgun (WGS) entry which is preliminary data.</text>
</comment>
<proteinExistence type="predicted"/>
<organism evidence="2 3">
    <name type="scientific">Stylosanthes scabra</name>
    <dbReference type="NCBI Taxonomy" id="79078"/>
    <lineage>
        <taxon>Eukaryota</taxon>
        <taxon>Viridiplantae</taxon>
        <taxon>Streptophyta</taxon>
        <taxon>Embryophyta</taxon>
        <taxon>Tracheophyta</taxon>
        <taxon>Spermatophyta</taxon>
        <taxon>Magnoliopsida</taxon>
        <taxon>eudicotyledons</taxon>
        <taxon>Gunneridae</taxon>
        <taxon>Pentapetalae</taxon>
        <taxon>rosids</taxon>
        <taxon>fabids</taxon>
        <taxon>Fabales</taxon>
        <taxon>Fabaceae</taxon>
        <taxon>Papilionoideae</taxon>
        <taxon>50 kb inversion clade</taxon>
        <taxon>dalbergioids sensu lato</taxon>
        <taxon>Dalbergieae</taxon>
        <taxon>Pterocarpus clade</taxon>
        <taxon>Stylosanthes</taxon>
    </lineage>
</organism>
<name>A0ABU6TQY6_9FABA</name>
<accession>A0ABU6TQY6</accession>
<feature type="non-terminal residue" evidence="2">
    <location>
        <position position="190"/>
    </location>
</feature>
<reference evidence="2 3" key="1">
    <citation type="journal article" date="2023" name="Plants (Basel)">
        <title>Bridging the Gap: Combining Genomics and Transcriptomics Approaches to Understand Stylosanthes scabra, an Orphan Legume from the Brazilian Caatinga.</title>
        <authorList>
            <person name="Ferreira-Neto J.R.C."/>
            <person name="da Silva M.D."/>
            <person name="Binneck E."/>
            <person name="de Melo N.F."/>
            <person name="da Silva R.H."/>
            <person name="de Melo A.L.T.M."/>
            <person name="Pandolfi V."/>
            <person name="Bustamante F.O."/>
            <person name="Brasileiro-Vidal A.C."/>
            <person name="Benko-Iseppon A.M."/>
        </authorList>
    </citation>
    <scope>NUCLEOTIDE SEQUENCE [LARGE SCALE GENOMIC DNA]</scope>
    <source>
        <tissue evidence="2">Leaves</tissue>
    </source>
</reference>
<feature type="compositionally biased region" description="Basic and acidic residues" evidence="1">
    <location>
        <begin position="59"/>
        <end position="69"/>
    </location>
</feature>
<keyword evidence="3" id="KW-1185">Reference proteome</keyword>
<evidence type="ECO:0000313" key="3">
    <source>
        <dbReference type="Proteomes" id="UP001341840"/>
    </source>
</evidence>
<dbReference type="EMBL" id="JASCZI010091783">
    <property type="protein sequence ID" value="MED6151206.1"/>
    <property type="molecule type" value="Genomic_DNA"/>
</dbReference>
<feature type="region of interest" description="Disordered" evidence="1">
    <location>
        <begin position="44"/>
        <end position="82"/>
    </location>
</feature>
<evidence type="ECO:0000256" key="1">
    <source>
        <dbReference type="SAM" id="MobiDB-lite"/>
    </source>
</evidence>
<sequence length="190" mass="19955">MAAEPTVTTPRTNMQLAHAPENQIEGQEIKETIISGGFRVTTAAVPGGQNGEGTPAAARIKETTTEKRGKPTSGSGGFKEHRQRRRLMMAEGLAGDGAHVNNGDRTGSLFLSSSLAATITTVGSSSINDDDGGQNGGSFHGRRRRLQLDGNGASFMSLTLFPSISLSLSSSRFLFLFRSLMASATAVVVE</sequence>
<dbReference type="Proteomes" id="UP001341840">
    <property type="component" value="Unassembled WGS sequence"/>
</dbReference>
<protein>
    <submittedName>
        <fullName evidence="2">Uncharacterized protein</fullName>
    </submittedName>
</protein>